<comment type="caution">
    <text evidence="1">The sequence shown here is derived from an EMBL/GenBank/DDBJ whole genome shotgun (WGS) entry which is preliminary data.</text>
</comment>
<organism evidence="1 2">
    <name type="scientific">Modicella reniformis</name>
    <dbReference type="NCBI Taxonomy" id="1440133"/>
    <lineage>
        <taxon>Eukaryota</taxon>
        <taxon>Fungi</taxon>
        <taxon>Fungi incertae sedis</taxon>
        <taxon>Mucoromycota</taxon>
        <taxon>Mortierellomycotina</taxon>
        <taxon>Mortierellomycetes</taxon>
        <taxon>Mortierellales</taxon>
        <taxon>Mortierellaceae</taxon>
        <taxon>Modicella</taxon>
    </lineage>
</organism>
<sequence>MAKYRAPTQGNIGMTHADLGRSKTVEQMIDLTEHGCASDMISDQQFKQAMGSPERMAEFVADRIEIVSARAQYEVDKKFLNDICDLDNYRKDDTNPTDLDKSPAIFLNEEKEYKLASDKNGITNIRKLIASVKSTASVMKRVTDKFNKLKLLSSSLDIKRIGVIISDEMVGNMEDNYGNTFNAEYAKLEKTFAWVESAGIHEVKDATKRDNGKHIILVGEDGYMNSRI</sequence>
<proteinExistence type="predicted"/>
<name>A0A9P6LUI8_9FUNG</name>
<dbReference type="Proteomes" id="UP000749646">
    <property type="component" value="Unassembled WGS sequence"/>
</dbReference>
<gene>
    <name evidence="1" type="ORF">BGZ65_012006</name>
</gene>
<dbReference type="AlphaFoldDB" id="A0A9P6LUI8"/>
<accession>A0A9P6LUI8</accession>
<keyword evidence="2" id="KW-1185">Reference proteome</keyword>
<evidence type="ECO:0000313" key="2">
    <source>
        <dbReference type="Proteomes" id="UP000749646"/>
    </source>
</evidence>
<dbReference type="EMBL" id="JAAAHW010009380">
    <property type="protein sequence ID" value="KAF9941987.1"/>
    <property type="molecule type" value="Genomic_DNA"/>
</dbReference>
<evidence type="ECO:0000313" key="1">
    <source>
        <dbReference type="EMBL" id="KAF9941987.1"/>
    </source>
</evidence>
<protein>
    <submittedName>
        <fullName evidence="1">Uncharacterized protein</fullName>
    </submittedName>
</protein>
<reference evidence="1" key="1">
    <citation type="journal article" date="2020" name="Fungal Divers.">
        <title>Resolving the Mortierellaceae phylogeny through synthesis of multi-gene phylogenetics and phylogenomics.</title>
        <authorList>
            <person name="Vandepol N."/>
            <person name="Liber J."/>
            <person name="Desiro A."/>
            <person name="Na H."/>
            <person name="Kennedy M."/>
            <person name="Barry K."/>
            <person name="Grigoriev I.V."/>
            <person name="Miller A.N."/>
            <person name="O'Donnell K."/>
            <person name="Stajich J.E."/>
            <person name="Bonito G."/>
        </authorList>
    </citation>
    <scope>NUCLEOTIDE SEQUENCE</scope>
    <source>
        <strain evidence="1">MES-2147</strain>
    </source>
</reference>